<dbReference type="OrthoDB" id="3543113at2759"/>
<dbReference type="InterPro" id="IPR032675">
    <property type="entry name" value="LRR_dom_sf"/>
</dbReference>
<dbReference type="InParanoid" id="A0A0C3I7Z8"/>
<keyword evidence="2" id="KW-1185">Reference proteome</keyword>
<evidence type="ECO:0000313" key="1">
    <source>
        <dbReference type="EMBL" id="KIN93272.1"/>
    </source>
</evidence>
<dbReference type="Proteomes" id="UP000054217">
    <property type="component" value="Unassembled WGS sequence"/>
</dbReference>
<dbReference type="Gene3D" id="3.80.10.10">
    <property type="entry name" value="Ribonuclease Inhibitor"/>
    <property type="match status" value="2"/>
</dbReference>
<evidence type="ECO:0000313" key="2">
    <source>
        <dbReference type="Proteomes" id="UP000054217"/>
    </source>
</evidence>
<reference evidence="1 2" key="1">
    <citation type="submission" date="2014-04" db="EMBL/GenBank/DDBJ databases">
        <authorList>
            <consortium name="DOE Joint Genome Institute"/>
            <person name="Kuo A."/>
            <person name="Kohler A."/>
            <person name="Costa M.D."/>
            <person name="Nagy L.G."/>
            <person name="Floudas D."/>
            <person name="Copeland A."/>
            <person name="Barry K.W."/>
            <person name="Cichocki N."/>
            <person name="Veneault-Fourrey C."/>
            <person name="LaButti K."/>
            <person name="Lindquist E.A."/>
            <person name="Lipzen A."/>
            <person name="Lundell T."/>
            <person name="Morin E."/>
            <person name="Murat C."/>
            <person name="Sun H."/>
            <person name="Tunlid A."/>
            <person name="Henrissat B."/>
            <person name="Grigoriev I.V."/>
            <person name="Hibbett D.S."/>
            <person name="Martin F."/>
            <person name="Nordberg H.P."/>
            <person name="Cantor M.N."/>
            <person name="Hua S.X."/>
        </authorList>
    </citation>
    <scope>NUCLEOTIDE SEQUENCE [LARGE SCALE GENOMIC DNA]</scope>
    <source>
        <strain evidence="1 2">Marx 270</strain>
    </source>
</reference>
<dbReference type="HOGENOM" id="CLU_021164_0_1_1"/>
<proteinExistence type="predicted"/>
<organism evidence="1 2">
    <name type="scientific">Pisolithus tinctorius Marx 270</name>
    <dbReference type="NCBI Taxonomy" id="870435"/>
    <lineage>
        <taxon>Eukaryota</taxon>
        <taxon>Fungi</taxon>
        <taxon>Dikarya</taxon>
        <taxon>Basidiomycota</taxon>
        <taxon>Agaricomycotina</taxon>
        <taxon>Agaricomycetes</taxon>
        <taxon>Agaricomycetidae</taxon>
        <taxon>Boletales</taxon>
        <taxon>Sclerodermatineae</taxon>
        <taxon>Pisolithaceae</taxon>
        <taxon>Pisolithus</taxon>
    </lineage>
</organism>
<dbReference type="SUPFAM" id="SSF52047">
    <property type="entry name" value="RNI-like"/>
    <property type="match status" value="1"/>
</dbReference>
<reference evidence="2" key="2">
    <citation type="submission" date="2015-01" db="EMBL/GenBank/DDBJ databases">
        <title>Evolutionary Origins and Diversification of the Mycorrhizal Mutualists.</title>
        <authorList>
            <consortium name="DOE Joint Genome Institute"/>
            <consortium name="Mycorrhizal Genomics Consortium"/>
            <person name="Kohler A."/>
            <person name="Kuo A."/>
            <person name="Nagy L.G."/>
            <person name="Floudas D."/>
            <person name="Copeland A."/>
            <person name="Barry K.W."/>
            <person name="Cichocki N."/>
            <person name="Veneault-Fourrey C."/>
            <person name="LaButti K."/>
            <person name="Lindquist E.A."/>
            <person name="Lipzen A."/>
            <person name="Lundell T."/>
            <person name="Morin E."/>
            <person name="Murat C."/>
            <person name="Riley R."/>
            <person name="Ohm R."/>
            <person name="Sun H."/>
            <person name="Tunlid A."/>
            <person name="Henrissat B."/>
            <person name="Grigoriev I.V."/>
            <person name="Hibbett D.S."/>
            <person name="Martin F."/>
        </authorList>
    </citation>
    <scope>NUCLEOTIDE SEQUENCE [LARGE SCALE GENOMIC DNA]</scope>
    <source>
        <strain evidence="2">Marx 270</strain>
    </source>
</reference>
<sequence>MHPCLRVTCRTFKEPATGLIWETLTAMEPILSQLSSARIVSTIEYIDSKCMQYMGDRYLGLSRPLTDNDWNIIRRFSSRVRRFHVSCVPIPCDDYANDNISQWFDLLASPPDPSFLFPNLRTLSFNVRDDNIRSDHKQAIIRFFHLLLKPHLPALRFELPDSLYSRVDISSIPMLCPNIRILNIGCTGFLIDRVWTRGLDQLTRVISNLRHLEVVRSNVTPWEMLSGLAQVKGLRRLSVSLPRILGPGPECPSGENFPQLRTLNISAHSLASCTDLFRWTSLDKVTEIYIECSPLIGARDPVQTLVEMSSLILSQCKRLEFLWILSDNSDNEEIPTAWPRPVLEVYQAFRQLRVIALQTCISSWLADNDLEDMVKAWPHLEVFHLFYEEVLRPAVCLTLRGVTALLYHCPKLKHFTLMFDATHVPDPLSYSTLVRNTAVRYMGVWTSPVSESPDVAAYLSTIMPYLKDIGIYARNRCYPKWLWICTRHQQKPTIRMNMSQTELYHLLTAGTERGGDPVEGYSGEWCWTSREDWNRYLHGVRGVNIEVV</sequence>
<dbReference type="STRING" id="870435.A0A0C3I7Z8"/>
<dbReference type="AlphaFoldDB" id="A0A0C3I7Z8"/>
<gene>
    <name evidence="1" type="ORF">M404DRAFT_528112</name>
</gene>
<dbReference type="EMBL" id="KN832189">
    <property type="protein sequence ID" value="KIN93272.1"/>
    <property type="molecule type" value="Genomic_DNA"/>
</dbReference>
<evidence type="ECO:0008006" key="3">
    <source>
        <dbReference type="Google" id="ProtNLM"/>
    </source>
</evidence>
<protein>
    <recommendedName>
        <fullName evidence="3">F-box domain-containing protein</fullName>
    </recommendedName>
</protein>
<accession>A0A0C3I7Z8</accession>
<name>A0A0C3I7Z8_PISTI</name>